<comment type="caution">
    <text evidence="1">The sequence shown here is derived from an EMBL/GenBank/DDBJ whole genome shotgun (WGS) entry which is preliminary data.</text>
</comment>
<dbReference type="EMBL" id="JBBXMP010000130">
    <property type="protein sequence ID" value="KAL0061602.1"/>
    <property type="molecule type" value="Genomic_DNA"/>
</dbReference>
<evidence type="ECO:0000313" key="2">
    <source>
        <dbReference type="Proteomes" id="UP001437256"/>
    </source>
</evidence>
<keyword evidence="2" id="KW-1185">Reference proteome</keyword>
<proteinExistence type="predicted"/>
<name>A0ABR2ZMG8_9AGAR</name>
<dbReference type="Proteomes" id="UP001437256">
    <property type="component" value="Unassembled WGS sequence"/>
</dbReference>
<sequence>MPTHFKTIHVKPLCSEFNLYEVRCTSQATFEATDRQVKFVFAAVFMACTLEFNRHICDTKGNITWVLLGYDIWAWIFNHLLNNVFSSSAPPPGKFATYNPDYNPKDSKSIVVLHLSDPSPNVELFHISPSNCVSREFIKPRNISITNKELVSYKKIMEDMTMWLHKATE</sequence>
<reference evidence="1 2" key="1">
    <citation type="submission" date="2024-05" db="EMBL/GenBank/DDBJ databases">
        <title>A draft genome resource for the thread blight pathogen Marasmius tenuissimus strain MS-2.</title>
        <authorList>
            <person name="Yulfo-Soto G.E."/>
            <person name="Baruah I.K."/>
            <person name="Amoako-Attah I."/>
            <person name="Bukari Y."/>
            <person name="Meinhardt L.W."/>
            <person name="Bailey B.A."/>
            <person name="Cohen S.P."/>
        </authorList>
    </citation>
    <scope>NUCLEOTIDE SEQUENCE [LARGE SCALE GENOMIC DNA]</scope>
    <source>
        <strain evidence="1 2">MS-2</strain>
    </source>
</reference>
<organism evidence="1 2">
    <name type="scientific">Marasmius tenuissimus</name>
    <dbReference type="NCBI Taxonomy" id="585030"/>
    <lineage>
        <taxon>Eukaryota</taxon>
        <taxon>Fungi</taxon>
        <taxon>Dikarya</taxon>
        <taxon>Basidiomycota</taxon>
        <taxon>Agaricomycotina</taxon>
        <taxon>Agaricomycetes</taxon>
        <taxon>Agaricomycetidae</taxon>
        <taxon>Agaricales</taxon>
        <taxon>Marasmiineae</taxon>
        <taxon>Marasmiaceae</taxon>
        <taxon>Marasmius</taxon>
    </lineage>
</organism>
<accession>A0ABR2ZMG8</accession>
<protein>
    <submittedName>
        <fullName evidence="1">Uncharacterized protein</fullName>
    </submittedName>
</protein>
<evidence type="ECO:0000313" key="1">
    <source>
        <dbReference type="EMBL" id="KAL0061602.1"/>
    </source>
</evidence>
<gene>
    <name evidence="1" type="ORF">AAF712_011571</name>
</gene>